<dbReference type="Pfam" id="PF10469">
    <property type="entry name" value="AKAP7_NLS"/>
    <property type="match status" value="1"/>
</dbReference>
<dbReference type="Gene3D" id="3.90.1140.10">
    <property type="entry name" value="Cyclic phosphodiesterase"/>
    <property type="match status" value="1"/>
</dbReference>
<dbReference type="InterPro" id="IPR019510">
    <property type="entry name" value="AKAP7-like_phosphoesterase"/>
</dbReference>
<organism evidence="2 3">
    <name type="scientific">Molorchus minor</name>
    <dbReference type="NCBI Taxonomy" id="1323400"/>
    <lineage>
        <taxon>Eukaryota</taxon>
        <taxon>Metazoa</taxon>
        <taxon>Ecdysozoa</taxon>
        <taxon>Arthropoda</taxon>
        <taxon>Hexapoda</taxon>
        <taxon>Insecta</taxon>
        <taxon>Pterygota</taxon>
        <taxon>Neoptera</taxon>
        <taxon>Endopterygota</taxon>
        <taxon>Coleoptera</taxon>
        <taxon>Polyphaga</taxon>
        <taxon>Cucujiformia</taxon>
        <taxon>Chrysomeloidea</taxon>
        <taxon>Cerambycidae</taxon>
        <taxon>Lamiinae</taxon>
        <taxon>Monochamini</taxon>
        <taxon>Molorchus</taxon>
    </lineage>
</organism>
<comment type="caution">
    <text evidence="2">The sequence shown here is derived from an EMBL/GenBank/DDBJ whole genome shotgun (WGS) entry which is preliminary data.</text>
</comment>
<evidence type="ECO:0000313" key="3">
    <source>
        <dbReference type="Proteomes" id="UP001162164"/>
    </source>
</evidence>
<keyword evidence="3" id="KW-1185">Reference proteome</keyword>
<dbReference type="SUPFAM" id="SSF55144">
    <property type="entry name" value="LigT-like"/>
    <property type="match status" value="1"/>
</dbReference>
<feature type="domain" description="A-kinase anchor protein 7-like phosphoesterase" evidence="1">
    <location>
        <begin position="144"/>
        <end position="354"/>
    </location>
</feature>
<accession>A0ABQ9JCC4</accession>
<name>A0ABQ9JCC4_9CUCU</name>
<evidence type="ECO:0000313" key="2">
    <source>
        <dbReference type="EMBL" id="KAJ8975835.1"/>
    </source>
</evidence>
<evidence type="ECO:0000259" key="1">
    <source>
        <dbReference type="Pfam" id="PF10469"/>
    </source>
</evidence>
<dbReference type="PIRSF" id="PIRSF027019">
    <property type="entry name" value="Euk_LigT"/>
    <property type="match status" value="1"/>
</dbReference>
<dbReference type="Proteomes" id="UP001162164">
    <property type="component" value="Unassembled WGS sequence"/>
</dbReference>
<dbReference type="InterPro" id="IPR009097">
    <property type="entry name" value="Cyclic_Pdiesterase"/>
</dbReference>
<gene>
    <name evidence="2" type="ORF">NQ317_001232</name>
</gene>
<dbReference type="EMBL" id="JAPWTJ010000761">
    <property type="protein sequence ID" value="KAJ8975835.1"/>
    <property type="molecule type" value="Genomic_DNA"/>
</dbReference>
<protein>
    <recommendedName>
        <fullName evidence="1">A-kinase anchor protein 7-like phosphoesterase domain-containing protein</fullName>
    </recommendedName>
</protein>
<dbReference type="PANTHER" id="PTHR13360">
    <property type="entry name" value="ACTIVATING SIGNAL COINTEGRATOR 1 COMPLEX SUBUNIT 1"/>
    <property type="match status" value="1"/>
</dbReference>
<proteinExistence type="predicted"/>
<dbReference type="InterPro" id="IPR009210">
    <property type="entry name" value="ASCC1"/>
</dbReference>
<dbReference type="PANTHER" id="PTHR13360:SF1">
    <property type="entry name" value="ACTIVATING SIGNAL COINTEGRATOR 1 COMPLEX SUBUNIT 1"/>
    <property type="match status" value="1"/>
</dbReference>
<reference evidence="2" key="1">
    <citation type="journal article" date="2023" name="Insect Mol. Biol.">
        <title>Genome sequencing provides insights into the evolution of gene families encoding plant cell wall-degrading enzymes in longhorned beetles.</title>
        <authorList>
            <person name="Shin N.R."/>
            <person name="Okamura Y."/>
            <person name="Kirsch R."/>
            <person name="Pauchet Y."/>
        </authorList>
    </citation>
    <scope>NUCLEOTIDE SEQUENCE</scope>
    <source>
        <strain evidence="2">MMC_N1</strain>
    </source>
</reference>
<sequence>MSTKIIKNLGRTKPIRMWIDGKCYNINQLKRKTSKNCRGNYTVSKTESLDIQIKDEIDIVTDDNGKVSVSFELPSPYYIKLGNFSDFNLKHLSEKTQTDISYPSHGQDGKLVIRGESEVTVRQTVNELLSVIGAIKGQFAPLQFISIPVSNDEIRLNFEKFKTEILAEDGIQGMEESIFQKALKLHLTVVVFTLLDGREKKVAVDALEEYRTNVPLLARTGPLKIQVAGINCMNDNHKKVDVLYANAKILDKAEEADLQKIVNDLSAYFYDRGLVTRYEENVKLHITLINTKYRKVSDSPRRRWNKRISFDATKIMEKYKEFVFGECCMDSIHLSLMSSTGEDGFYKPLSVIKL</sequence>